<dbReference type="Proteomes" id="UP001500909">
    <property type="component" value="Unassembled WGS sequence"/>
</dbReference>
<dbReference type="SUPFAM" id="SSF143968">
    <property type="entry name" value="UbiD C-terminal domain-like"/>
    <property type="match status" value="1"/>
</dbReference>
<keyword evidence="1" id="KW-0456">Lyase</keyword>
<feature type="domain" description="3-octaprenyl-4-hydroxybenzoate carboxy-lyase-like Rift-related" evidence="2">
    <location>
        <begin position="106"/>
        <end position="309"/>
    </location>
</feature>
<gene>
    <name evidence="5" type="ORF">GCM10010361_30520</name>
</gene>
<name>A0ABN1A0G6_9ACTN</name>
<comment type="similarity">
    <text evidence="1">Belongs to the UbiD family. YclC subfamily.</text>
</comment>
<evidence type="ECO:0000313" key="6">
    <source>
        <dbReference type="Proteomes" id="UP001500909"/>
    </source>
</evidence>
<keyword evidence="1" id="KW-0464">Manganese</keyword>
<keyword evidence="1" id="KW-0216">Detoxification</keyword>
<dbReference type="SUPFAM" id="SSF50475">
    <property type="entry name" value="FMN-binding split barrel"/>
    <property type="match status" value="1"/>
</dbReference>
<dbReference type="PANTHER" id="PTHR30108">
    <property type="entry name" value="3-OCTAPRENYL-4-HYDROXYBENZOATE CARBOXY-LYASE-RELATED"/>
    <property type="match status" value="1"/>
</dbReference>
<dbReference type="EMBL" id="BAAABY010000023">
    <property type="protein sequence ID" value="GAA0464461.1"/>
    <property type="molecule type" value="Genomic_DNA"/>
</dbReference>
<dbReference type="NCBIfam" id="NF041204">
    <property type="entry name" value="VdcC"/>
    <property type="match status" value="1"/>
</dbReference>
<comment type="caution">
    <text evidence="5">The sequence shown here is derived from an EMBL/GenBank/DDBJ whole genome shotgun (WGS) entry which is preliminary data.</text>
</comment>
<protein>
    <recommendedName>
        <fullName evidence="1">Phenolic acid decarboxylase</fullName>
        <shortName evidence="1">PAD</shortName>
        <ecNumber evidence="1">4.1.1.-</ecNumber>
    </recommendedName>
</protein>
<keyword evidence="1" id="KW-0285">Flavoprotein</keyword>
<evidence type="ECO:0000259" key="2">
    <source>
        <dbReference type="Pfam" id="PF01977"/>
    </source>
</evidence>
<feature type="binding site" evidence="1">
    <location>
        <position position="183"/>
    </location>
    <ligand>
        <name>Mn(2+)</name>
        <dbReference type="ChEBI" id="CHEBI:29035"/>
    </ligand>
</feature>
<comment type="caution">
    <text evidence="1">Lacks conserved residue(s) required for the propagation of feature annotation.</text>
</comment>
<keyword evidence="1" id="KW-0479">Metal-binding</keyword>
<dbReference type="InterPro" id="IPR049383">
    <property type="entry name" value="UbiD-like_N"/>
</dbReference>
<organism evidence="5 6">
    <name type="scientific">Streptomyces olivaceiscleroticus</name>
    <dbReference type="NCBI Taxonomy" id="68245"/>
    <lineage>
        <taxon>Bacteria</taxon>
        <taxon>Bacillati</taxon>
        <taxon>Actinomycetota</taxon>
        <taxon>Actinomycetes</taxon>
        <taxon>Kitasatosporales</taxon>
        <taxon>Streptomycetaceae</taxon>
        <taxon>Streptomyces</taxon>
    </lineage>
</organism>
<evidence type="ECO:0000256" key="1">
    <source>
        <dbReference type="HAMAP-Rule" id="MF_01985"/>
    </source>
</evidence>
<sequence>MPYDDLRSFLNTLDKEGQLLHITDEVLPEPDLAAAANAAGRIGEGAPALYFDNVTGFTDARIALNVHGSWRNHALALGLPAATSVKDQVEEFARRWDAFPVTPERREDAPWRENTVEGADVDLFKVLPLFRLNDGDGGFYLDKAAVVSRDPDDPDHFGKQNVGTYRLEVIGRDRLAIQPVPVHDVALHLKAAESRDEDLPIAITLGNDPVTTIVAGMPMGYDRSEYEMAGALRGAPAPIATAPLTGFDVPWGSEVVIEGVIEGRKRQIEGPFGEFTGHYSGGRRMPVVRIDRISYRTNPIFESLYLGMPWTEVDYLVGPNTCVPLLKQLRAEFPEVQAVNAMYTHGLSVIISTKKRYGGFAKAVGMRAMTTPHGLGYVAQVILVDEDVDPFDLPQVMWAMSSKVNPKDDVVVIPNLSVLELAPAATPAGITSKMIIDATTPVSPDNRGNFSTPVRDLPETKEWIGRLTSMLAKR</sequence>
<feature type="domain" description="3-octaprenyl-4-hydroxybenzoate carboxy-lyase-like N-terminal" evidence="3">
    <location>
        <begin position="10"/>
        <end position="90"/>
    </location>
</feature>
<feature type="binding site" evidence="1">
    <location>
        <position position="161"/>
    </location>
    <ligand>
        <name>Mn(2+)</name>
        <dbReference type="ChEBI" id="CHEBI:29035"/>
    </ligand>
</feature>
<comment type="cofactor">
    <cofactor evidence="1">
        <name>prenylated FMN</name>
        <dbReference type="ChEBI" id="CHEBI:87746"/>
    </cofactor>
    <text evidence="1">Binds 1 prenylated FMN per subunit.</text>
</comment>
<dbReference type="Gene3D" id="3.40.1670.10">
    <property type="entry name" value="UbiD C-terminal domain-like"/>
    <property type="match status" value="1"/>
</dbReference>
<dbReference type="InterPro" id="IPR002830">
    <property type="entry name" value="UbiD"/>
</dbReference>
<reference evidence="5 6" key="1">
    <citation type="journal article" date="2019" name="Int. J. Syst. Evol. Microbiol.">
        <title>The Global Catalogue of Microorganisms (GCM) 10K type strain sequencing project: providing services to taxonomists for standard genome sequencing and annotation.</title>
        <authorList>
            <consortium name="The Broad Institute Genomics Platform"/>
            <consortium name="The Broad Institute Genome Sequencing Center for Infectious Disease"/>
            <person name="Wu L."/>
            <person name="Ma J."/>
        </authorList>
    </citation>
    <scope>NUCLEOTIDE SEQUENCE [LARGE SCALE GENOMIC DNA]</scope>
    <source>
        <strain evidence="5 6">JCM 4805</strain>
    </source>
</reference>
<keyword evidence="6" id="KW-1185">Reference proteome</keyword>
<comment type="function">
    <text evidence="1">Involved in the non-oxidative decarboxylation and detoxification of phenolic derivatives.</text>
</comment>
<evidence type="ECO:0000259" key="3">
    <source>
        <dbReference type="Pfam" id="PF20695"/>
    </source>
</evidence>
<evidence type="ECO:0000259" key="4">
    <source>
        <dbReference type="Pfam" id="PF20696"/>
    </source>
</evidence>
<feature type="binding site" evidence="1">
    <location>
        <position position="225"/>
    </location>
    <ligand>
        <name>Mn(2+)</name>
        <dbReference type="ChEBI" id="CHEBI:29035"/>
    </ligand>
</feature>
<dbReference type="NCBIfam" id="TIGR00148">
    <property type="entry name" value="UbiD family decarboxylase"/>
    <property type="match status" value="1"/>
</dbReference>
<dbReference type="InterPro" id="IPR048304">
    <property type="entry name" value="UbiD_Rift_dom"/>
</dbReference>
<feature type="binding site" evidence="1">
    <location>
        <begin position="161"/>
        <end position="166"/>
    </location>
    <ligand>
        <name>prenylated FMN</name>
        <dbReference type="ChEBI" id="CHEBI:87746"/>
    </ligand>
</feature>
<dbReference type="InterPro" id="IPR049381">
    <property type="entry name" value="UbiD-like_C"/>
</dbReference>
<dbReference type="EC" id="4.1.1.-" evidence="1"/>
<dbReference type="RefSeq" id="WP_346095469.1">
    <property type="nucleotide sequence ID" value="NZ_BAAABY010000023.1"/>
</dbReference>
<dbReference type="HAMAP" id="MF_01985">
    <property type="entry name" value="UbiD_YclC"/>
    <property type="match status" value="1"/>
</dbReference>
<accession>A0ABN1A0G6</accession>
<dbReference type="Pfam" id="PF20696">
    <property type="entry name" value="UbiD_C"/>
    <property type="match status" value="1"/>
</dbReference>
<dbReference type="Pfam" id="PF01977">
    <property type="entry name" value="UbiD"/>
    <property type="match status" value="1"/>
</dbReference>
<feature type="domain" description="3-octaprenyl-4-hydroxybenzoate carboxy-lyase-like C-terminal" evidence="4">
    <location>
        <begin position="315"/>
        <end position="438"/>
    </location>
</feature>
<keyword evidence="1" id="KW-0210">Decarboxylase</keyword>
<proteinExistence type="inferred from homology"/>
<keyword evidence="1" id="KW-0058">Aromatic hydrocarbons catabolism</keyword>
<dbReference type="InterPro" id="IPR032902">
    <property type="entry name" value="BsdC"/>
</dbReference>
<comment type="cofactor">
    <cofactor evidence="1">
        <name>Mn(2+)</name>
        <dbReference type="ChEBI" id="CHEBI:29035"/>
    </cofactor>
</comment>
<dbReference type="Pfam" id="PF20695">
    <property type="entry name" value="UbiD_N"/>
    <property type="match status" value="1"/>
</dbReference>
<keyword evidence="1" id="KW-0288">FMN</keyword>
<dbReference type="InterPro" id="IPR053417">
    <property type="entry name" value="PAD_UbiD-like"/>
</dbReference>
<evidence type="ECO:0000313" key="5">
    <source>
        <dbReference type="EMBL" id="GAA0464461.1"/>
    </source>
</evidence>
<feature type="active site" description="Proton donor" evidence="1">
    <location>
        <position position="274"/>
    </location>
</feature>
<dbReference type="PANTHER" id="PTHR30108:SF17">
    <property type="entry name" value="FERULIC ACID DECARBOXYLASE 1"/>
    <property type="match status" value="1"/>
</dbReference>